<evidence type="ECO:0000313" key="6">
    <source>
        <dbReference type="Proteomes" id="UP000094487"/>
    </source>
</evidence>
<accession>A0A1E3LYG9</accession>
<dbReference type="AlphaFoldDB" id="A0A1E3LYG9"/>
<comment type="caution">
    <text evidence="5">The sequence shown here is derived from an EMBL/GenBank/DDBJ whole genome shotgun (WGS) entry which is preliminary data.</text>
</comment>
<dbReference type="OrthoDB" id="2633250at2"/>
<comment type="cofactor">
    <cofactor evidence="3">
        <name>Zn(2+)</name>
        <dbReference type="ChEBI" id="CHEBI:29105"/>
    </cofactor>
    <text evidence="3">Binds 1 divalent metal cation per subunit.</text>
</comment>
<evidence type="ECO:0000256" key="1">
    <source>
        <dbReference type="ARBA" id="ARBA00008853"/>
    </source>
</evidence>
<feature type="active site" description="Proton donor/acceptor" evidence="2">
    <location>
        <position position="197"/>
    </location>
</feature>
<dbReference type="EMBL" id="MDDS01000011">
    <property type="protein sequence ID" value="ODP38846.1"/>
    <property type="molecule type" value="Genomic_DNA"/>
</dbReference>
<comment type="similarity">
    <text evidence="1">Belongs to the SMP-30/CGR1 family.</text>
</comment>
<feature type="binding site" evidence="3">
    <location>
        <position position="148"/>
    </location>
    <ligand>
        <name>a divalent metal cation</name>
        <dbReference type="ChEBI" id="CHEBI:60240"/>
    </ligand>
</feature>
<keyword evidence="3" id="KW-0862">Zinc</keyword>
<dbReference type="GO" id="GO:0019853">
    <property type="term" value="P:L-ascorbic acid biosynthetic process"/>
    <property type="evidence" value="ECO:0007669"/>
    <property type="project" value="TreeGrafter"/>
</dbReference>
<gene>
    <name evidence="5" type="ORF">BFL28_13020</name>
</gene>
<dbReference type="GO" id="GO:0004341">
    <property type="term" value="F:gluconolactonase activity"/>
    <property type="evidence" value="ECO:0007669"/>
    <property type="project" value="TreeGrafter"/>
</dbReference>
<evidence type="ECO:0000256" key="2">
    <source>
        <dbReference type="PIRSR" id="PIRSR605511-1"/>
    </source>
</evidence>
<dbReference type="PANTHER" id="PTHR10907">
    <property type="entry name" value="REGUCALCIN"/>
    <property type="match status" value="1"/>
</dbReference>
<reference evidence="5 6" key="1">
    <citation type="submission" date="2016-08" db="EMBL/GenBank/DDBJ databases">
        <title>Draft genome of the agarase producing Sphingomonas sp. MCT13.</title>
        <authorList>
            <person name="D'Andrea M.M."/>
            <person name="Rossolini G.M."/>
            <person name="Thaller M.C."/>
        </authorList>
    </citation>
    <scope>NUCLEOTIDE SEQUENCE [LARGE SCALE GENOMIC DNA]</scope>
    <source>
        <strain evidence="5 6">MCT13</strain>
    </source>
</reference>
<dbReference type="GO" id="GO:0005509">
    <property type="term" value="F:calcium ion binding"/>
    <property type="evidence" value="ECO:0007669"/>
    <property type="project" value="TreeGrafter"/>
</dbReference>
<proteinExistence type="inferred from homology"/>
<evidence type="ECO:0000259" key="4">
    <source>
        <dbReference type="Pfam" id="PF08450"/>
    </source>
</evidence>
<dbReference type="PANTHER" id="PTHR10907:SF47">
    <property type="entry name" value="REGUCALCIN"/>
    <property type="match status" value="1"/>
</dbReference>
<dbReference type="SUPFAM" id="SSF63829">
    <property type="entry name" value="Calcium-dependent phosphotriesterase"/>
    <property type="match status" value="1"/>
</dbReference>
<dbReference type="Gene3D" id="2.120.10.30">
    <property type="entry name" value="TolB, C-terminal domain"/>
    <property type="match status" value="1"/>
</dbReference>
<feature type="binding site" evidence="3">
    <location>
        <position position="100"/>
    </location>
    <ligand>
        <name>substrate</name>
    </ligand>
</feature>
<organism evidence="5 6">
    <name type="scientific">Sphingomonas turrisvirgatae</name>
    <dbReference type="NCBI Taxonomy" id="1888892"/>
    <lineage>
        <taxon>Bacteria</taxon>
        <taxon>Pseudomonadati</taxon>
        <taxon>Pseudomonadota</taxon>
        <taxon>Alphaproteobacteria</taxon>
        <taxon>Sphingomonadales</taxon>
        <taxon>Sphingomonadaceae</taxon>
        <taxon>Sphingomonas</taxon>
    </lineage>
</organism>
<protein>
    <submittedName>
        <fullName evidence="5">Gluconolaconase</fullName>
    </submittedName>
</protein>
<feature type="binding site" evidence="3">
    <location>
        <position position="102"/>
    </location>
    <ligand>
        <name>substrate</name>
    </ligand>
</feature>
<name>A0A1E3LYG9_9SPHN</name>
<feature type="domain" description="SMP-30/Gluconolactonase/LRE-like region" evidence="4">
    <location>
        <begin position="15"/>
        <end position="255"/>
    </location>
</feature>
<evidence type="ECO:0000313" key="5">
    <source>
        <dbReference type="EMBL" id="ODP38846.1"/>
    </source>
</evidence>
<dbReference type="RefSeq" id="WP_069319450.1">
    <property type="nucleotide sequence ID" value="NZ_MDDS01000011.1"/>
</dbReference>
<dbReference type="Proteomes" id="UP000094487">
    <property type="component" value="Unassembled WGS sequence"/>
</dbReference>
<dbReference type="Pfam" id="PF08450">
    <property type="entry name" value="SGL"/>
    <property type="match status" value="1"/>
</dbReference>
<evidence type="ECO:0000256" key="3">
    <source>
        <dbReference type="PIRSR" id="PIRSR605511-2"/>
    </source>
</evidence>
<dbReference type="InterPro" id="IPR005511">
    <property type="entry name" value="SMP-30"/>
</dbReference>
<sequence>MAQVHVIDRDRADRLGEGPLWSAREDALYWVDILDHRINRLSLADGAVTSFEQPDYAAWIIERARGGFVAGIGRDVVLFDLPANTRVPIGKVDRGVAGNRLNDAKADHIGRIWAGTMPASCDQPSGAFYRIDHDGLIVHVDSPYTIANGPAIDPEGRFLLHTDTALGTIFRFDIHDDGSLGPRTPFVTFEPDWGNPDGMTFDANGGLWVACWGAACVTRFDPAGLRERSIDLPASQITSCAFAGPDLDRMFVTSAADGVDEAHGGALFEVDPGCRGRLPNMYAG</sequence>
<feature type="binding site" evidence="3">
    <location>
        <position position="17"/>
    </location>
    <ligand>
        <name>a divalent metal cation</name>
        <dbReference type="ChEBI" id="CHEBI:60240"/>
    </ligand>
</feature>
<dbReference type="STRING" id="1888892.BFL28_13020"/>
<keyword evidence="3" id="KW-0479">Metal-binding</keyword>
<dbReference type="InterPro" id="IPR013658">
    <property type="entry name" value="SGL"/>
</dbReference>
<feature type="binding site" evidence="3">
    <location>
        <position position="197"/>
    </location>
    <ligand>
        <name>a divalent metal cation</name>
        <dbReference type="ChEBI" id="CHEBI:60240"/>
    </ligand>
</feature>
<keyword evidence="6" id="KW-1185">Reference proteome</keyword>
<dbReference type="InterPro" id="IPR011042">
    <property type="entry name" value="6-blade_b-propeller_TolB-like"/>
</dbReference>
<dbReference type="PRINTS" id="PR01790">
    <property type="entry name" value="SMP30FAMILY"/>
</dbReference>